<proteinExistence type="predicted"/>
<organism evidence="1">
    <name type="scientific">Siphoviridae sp. ct3pR10</name>
    <dbReference type="NCBI Taxonomy" id="2826284"/>
    <lineage>
        <taxon>Viruses</taxon>
        <taxon>Duplodnaviria</taxon>
        <taxon>Heunggongvirae</taxon>
        <taxon>Uroviricota</taxon>
        <taxon>Caudoviricetes</taxon>
    </lineage>
</organism>
<dbReference type="InterPro" id="IPR032481">
    <property type="entry name" value="DUF5055"/>
</dbReference>
<dbReference type="EMBL" id="BK014759">
    <property type="protein sequence ID" value="DAD74391.1"/>
    <property type="molecule type" value="Genomic_DNA"/>
</dbReference>
<protein>
    <submittedName>
        <fullName evidence="1">Uncharacterized protein</fullName>
    </submittedName>
</protein>
<evidence type="ECO:0000313" key="1">
    <source>
        <dbReference type="EMBL" id="DAD74391.1"/>
    </source>
</evidence>
<sequence length="110" mass="12217">MAKRINVPYNGKKYTLEFTRSTVSAMEKTGFSINELSDKPATMIPMLFSGAFAANHPNTKVSTINKIYDSLNNKSGLVKLLAEMYSEAVYTLLSDDEEEDEGNPGWEAVE</sequence>
<accession>A0A8S5LX13</accession>
<reference evidence="1" key="1">
    <citation type="journal article" date="2021" name="Proc. Natl. Acad. Sci. U.S.A.">
        <title>A Catalog of Tens of Thousands of Viruses from Human Metagenomes Reveals Hidden Associations with Chronic Diseases.</title>
        <authorList>
            <person name="Tisza M.J."/>
            <person name="Buck C.B."/>
        </authorList>
    </citation>
    <scope>NUCLEOTIDE SEQUENCE</scope>
    <source>
        <strain evidence="1">Ct3pR10</strain>
    </source>
</reference>
<dbReference type="Pfam" id="PF16478">
    <property type="entry name" value="DUF5055"/>
    <property type="match status" value="1"/>
</dbReference>
<name>A0A8S5LX13_9CAUD</name>